<dbReference type="PANTHER" id="PTHR33204">
    <property type="entry name" value="TRANSCRIPTIONAL REGULATOR, MARR FAMILY"/>
    <property type="match status" value="1"/>
</dbReference>
<dbReference type="GO" id="GO:0003677">
    <property type="term" value="F:DNA binding"/>
    <property type="evidence" value="ECO:0007669"/>
    <property type="project" value="UniProtKB-KW"/>
</dbReference>
<keyword evidence="3" id="KW-0804">Transcription</keyword>
<keyword evidence="6" id="KW-1185">Reference proteome</keyword>
<dbReference type="InterPro" id="IPR002577">
    <property type="entry name" value="HTH_HxlR"/>
</dbReference>
<feature type="domain" description="HTH hxlR-type" evidence="4">
    <location>
        <begin position="39"/>
        <end position="137"/>
    </location>
</feature>
<protein>
    <submittedName>
        <fullName evidence="5">Winged helix-turn-helix transcriptional regulator</fullName>
    </submittedName>
</protein>
<organism evidence="5 6">
    <name type="scientific">Pseudothauera rhizosphaerae</name>
    <dbReference type="NCBI Taxonomy" id="2565932"/>
    <lineage>
        <taxon>Bacteria</taxon>
        <taxon>Pseudomonadati</taxon>
        <taxon>Pseudomonadota</taxon>
        <taxon>Betaproteobacteria</taxon>
        <taxon>Rhodocyclales</taxon>
        <taxon>Zoogloeaceae</taxon>
        <taxon>Pseudothauera</taxon>
    </lineage>
</organism>
<dbReference type="EMBL" id="SSOD01000003">
    <property type="protein sequence ID" value="THF63227.1"/>
    <property type="molecule type" value="Genomic_DNA"/>
</dbReference>
<name>A0A4S4ATI5_9RHOO</name>
<keyword evidence="1" id="KW-0805">Transcription regulation</keyword>
<dbReference type="SUPFAM" id="SSF46785">
    <property type="entry name" value="Winged helix' DNA-binding domain"/>
    <property type="match status" value="1"/>
</dbReference>
<evidence type="ECO:0000256" key="1">
    <source>
        <dbReference type="ARBA" id="ARBA00023015"/>
    </source>
</evidence>
<gene>
    <name evidence="5" type="ORF">E6O51_03930</name>
</gene>
<dbReference type="AlphaFoldDB" id="A0A4S4ATI5"/>
<accession>A0A4S4ATI5</accession>
<dbReference type="InterPro" id="IPR036388">
    <property type="entry name" value="WH-like_DNA-bd_sf"/>
</dbReference>
<dbReference type="OrthoDB" id="9807069at2"/>
<proteinExistence type="predicted"/>
<evidence type="ECO:0000259" key="4">
    <source>
        <dbReference type="PROSITE" id="PS51118"/>
    </source>
</evidence>
<dbReference type="Gene3D" id="1.10.10.10">
    <property type="entry name" value="Winged helix-like DNA-binding domain superfamily/Winged helix DNA-binding domain"/>
    <property type="match status" value="1"/>
</dbReference>
<comment type="caution">
    <text evidence="5">The sequence shown here is derived from an EMBL/GenBank/DDBJ whole genome shotgun (WGS) entry which is preliminary data.</text>
</comment>
<sequence>MKGHPGANSLSDASAQTLDEGTLTSRVRRGDLFIGPGNCESREVFSHITSLWGVLCLIALRDGTLRFSELRRKAGGVSEKMLAQTLQRLEADGLVRRTSYPVVPPHVEYDLTTLGEEAAAHVAALADWLEINLPRIRQAASHRTHPPKV</sequence>
<dbReference type="Pfam" id="PF01638">
    <property type="entry name" value="HxlR"/>
    <property type="match status" value="1"/>
</dbReference>
<dbReference type="InterPro" id="IPR036390">
    <property type="entry name" value="WH_DNA-bd_sf"/>
</dbReference>
<evidence type="ECO:0000256" key="3">
    <source>
        <dbReference type="ARBA" id="ARBA00023163"/>
    </source>
</evidence>
<evidence type="ECO:0000313" key="6">
    <source>
        <dbReference type="Proteomes" id="UP000307956"/>
    </source>
</evidence>
<dbReference type="RefSeq" id="WP_136383679.1">
    <property type="nucleotide sequence ID" value="NZ_SSOD01000003.1"/>
</dbReference>
<dbReference type="PROSITE" id="PS51118">
    <property type="entry name" value="HTH_HXLR"/>
    <property type="match status" value="1"/>
</dbReference>
<reference evidence="5 6" key="1">
    <citation type="submission" date="2019-04" db="EMBL/GenBank/DDBJ databases">
        <title>Azoarcus rhizosphaerae sp. nov. isolated from rhizosphere of Ficus religiosa.</title>
        <authorList>
            <person name="Lin S.-Y."/>
            <person name="Hameed A."/>
            <person name="Hsu Y.-H."/>
            <person name="Young C.-C."/>
        </authorList>
    </citation>
    <scope>NUCLEOTIDE SEQUENCE [LARGE SCALE GENOMIC DNA]</scope>
    <source>
        <strain evidence="5 6">CC-YHH848</strain>
    </source>
</reference>
<keyword evidence="2" id="KW-0238">DNA-binding</keyword>
<evidence type="ECO:0000256" key="2">
    <source>
        <dbReference type="ARBA" id="ARBA00023125"/>
    </source>
</evidence>
<evidence type="ECO:0000313" key="5">
    <source>
        <dbReference type="EMBL" id="THF63227.1"/>
    </source>
</evidence>
<dbReference type="PANTHER" id="PTHR33204:SF37">
    <property type="entry name" value="HTH-TYPE TRANSCRIPTIONAL REGULATOR YODB"/>
    <property type="match status" value="1"/>
</dbReference>
<dbReference type="Proteomes" id="UP000307956">
    <property type="component" value="Unassembled WGS sequence"/>
</dbReference>